<comment type="function">
    <text evidence="11">Catalyzes the condensation of 2 farnesyl pyrophosphate (FPP) moieties to form squalene.</text>
</comment>
<dbReference type="PROSITE" id="PS01045">
    <property type="entry name" value="SQUALEN_PHYTOEN_SYN_2"/>
    <property type="match status" value="1"/>
</dbReference>
<dbReference type="SFLD" id="SFLDS00005">
    <property type="entry name" value="Isoprenoid_Synthase_Type_I"/>
    <property type="match status" value="1"/>
</dbReference>
<evidence type="ECO:0000256" key="8">
    <source>
        <dbReference type="ARBA" id="ARBA00022989"/>
    </source>
</evidence>
<dbReference type="PANTHER" id="PTHR11626:SF2">
    <property type="entry name" value="SQUALENE SYNTHASE"/>
    <property type="match status" value="1"/>
</dbReference>
<dbReference type="EMBL" id="BNJQ01000011">
    <property type="protein sequence ID" value="GHP05844.1"/>
    <property type="molecule type" value="Genomic_DNA"/>
</dbReference>
<dbReference type="Gene3D" id="1.10.600.10">
    <property type="entry name" value="Farnesyl Diphosphate Synthase"/>
    <property type="match status" value="1"/>
</dbReference>
<keyword evidence="6 11" id="KW-0808">Transferase</keyword>
<evidence type="ECO:0000256" key="3">
    <source>
        <dbReference type="ARBA" id="ARBA00006251"/>
    </source>
</evidence>
<protein>
    <recommendedName>
        <fullName evidence="4 11">Squalene synthase</fullName>
        <ecNumber evidence="4 11">2.5.1.21</ecNumber>
    </recommendedName>
</protein>
<evidence type="ECO:0000256" key="11">
    <source>
        <dbReference type="RuleBase" id="RU368088"/>
    </source>
</evidence>
<dbReference type="SFLD" id="SFLDG01018">
    <property type="entry name" value="Squalene/Phytoene_Synthase_Lik"/>
    <property type="match status" value="1"/>
</dbReference>
<evidence type="ECO:0000256" key="9">
    <source>
        <dbReference type="ARBA" id="ARBA00023098"/>
    </source>
</evidence>
<comment type="similarity">
    <text evidence="3 11">Belongs to the phytoene/squalene synthase family.</text>
</comment>
<sequence length="488" mass="54643">MGLLGDVMRHPSDFVPLLQVYMLSREARRLPQDPSFKFCYSVLNRVSRSFAIVICNLRGEIRDAVCIFYLVLRALDTVEDDMALPDEKKLPLLLSFHTLCYDRGFSMDDCGTGDYKELMEKYPLVVDAFLKLSKPYQDVIVDITKRMGAGMHDFIEKDEVKTIKDYNLYCHYVAGLVGVGLSNLFAMSKLEDPKVFASPNLDDLSNSMGLFLQKTNIIRDYLEDIMEEPAPRMFWPREIWGKYAKELDEFKLGCNREKAVECLNHMVCNALSHATDALTYMSKLREKSVFAFCAIPQVMAIGTLAVCYNNGEVFERVVKLRKGLSAQLMVKTKSMEDVYRIFLVFARDIGSTAQTLQMKGSDPTVEDVLKAVDAIEEACEDGLKTMGLGGTMKAKNGAGAGAELDSQPPVPIVVRLFVLFFCVGYILYAWNADAVRVSYGVRPGAAGPMADMVHKLLSLPVLFYAVTVGILGKRIGSPEPDPIQPRRR</sequence>
<dbReference type="Pfam" id="PF00494">
    <property type="entry name" value="SQS_PSY"/>
    <property type="match status" value="1"/>
</dbReference>
<dbReference type="InterPro" id="IPR044844">
    <property type="entry name" value="Trans_IPPS_euk-type"/>
</dbReference>
<keyword evidence="10 11" id="KW-0472">Membrane</keyword>
<evidence type="ECO:0000256" key="6">
    <source>
        <dbReference type="ARBA" id="ARBA00022679"/>
    </source>
</evidence>
<evidence type="ECO:0000256" key="2">
    <source>
        <dbReference type="ARBA" id="ARBA00004370"/>
    </source>
</evidence>
<keyword evidence="7 11" id="KW-0812">Transmembrane</keyword>
<evidence type="ECO:0000256" key="5">
    <source>
        <dbReference type="ARBA" id="ARBA00022516"/>
    </source>
</evidence>
<evidence type="ECO:0000256" key="1">
    <source>
        <dbReference type="ARBA" id="ARBA00001946"/>
    </source>
</evidence>
<organism evidence="12 13">
    <name type="scientific">Pycnococcus provasolii</name>
    <dbReference type="NCBI Taxonomy" id="41880"/>
    <lineage>
        <taxon>Eukaryota</taxon>
        <taxon>Viridiplantae</taxon>
        <taxon>Chlorophyta</taxon>
        <taxon>Pseudoscourfieldiophyceae</taxon>
        <taxon>Pseudoscourfieldiales</taxon>
        <taxon>Pycnococcaceae</taxon>
        <taxon>Pycnococcus</taxon>
    </lineage>
</organism>
<feature type="transmembrane region" description="Helical" evidence="11">
    <location>
        <begin position="412"/>
        <end position="432"/>
    </location>
</feature>
<dbReference type="InterPro" id="IPR006449">
    <property type="entry name" value="Squal_synth-like"/>
</dbReference>
<keyword evidence="5" id="KW-0444">Lipid biosynthesis</keyword>
<dbReference type="NCBIfam" id="TIGR01559">
    <property type="entry name" value="squal_synth"/>
    <property type="match status" value="1"/>
</dbReference>
<reference evidence="12" key="1">
    <citation type="submission" date="2020-10" db="EMBL/GenBank/DDBJ databases">
        <title>Unveiling of a novel bifunctional photoreceptor, Dualchrome1, isolated from a cosmopolitan green alga.</title>
        <authorList>
            <person name="Suzuki S."/>
            <person name="Kawachi M."/>
        </authorList>
    </citation>
    <scope>NUCLEOTIDE SEQUENCE</scope>
    <source>
        <strain evidence="12">NIES 2893</strain>
    </source>
</reference>
<dbReference type="EC" id="2.5.1.21" evidence="4 11"/>
<comment type="cofactor">
    <cofactor evidence="1 11">
        <name>Mg(2+)</name>
        <dbReference type="ChEBI" id="CHEBI:18420"/>
    </cofactor>
</comment>
<dbReference type="GO" id="GO:0008610">
    <property type="term" value="P:lipid biosynthetic process"/>
    <property type="evidence" value="ECO:0007669"/>
    <property type="project" value="InterPro"/>
</dbReference>
<dbReference type="InterPro" id="IPR033904">
    <property type="entry name" value="Trans_IPPS_HH"/>
</dbReference>
<dbReference type="GO" id="GO:0055056">
    <property type="term" value="F:D-glucose transmembrane transporter activity"/>
    <property type="evidence" value="ECO:0007669"/>
    <property type="project" value="UniProtKB-UniRule"/>
</dbReference>
<dbReference type="GO" id="GO:0005789">
    <property type="term" value="C:endoplasmic reticulum membrane"/>
    <property type="evidence" value="ECO:0007669"/>
    <property type="project" value="TreeGrafter"/>
</dbReference>
<comment type="subcellular location">
    <subcellularLocation>
        <location evidence="2">Membrane</location>
    </subcellularLocation>
</comment>
<dbReference type="SUPFAM" id="SSF48576">
    <property type="entry name" value="Terpenoid synthases"/>
    <property type="match status" value="1"/>
</dbReference>
<dbReference type="Proteomes" id="UP000660262">
    <property type="component" value="Unassembled WGS sequence"/>
</dbReference>
<evidence type="ECO:0000256" key="4">
    <source>
        <dbReference type="ARBA" id="ARBA00012373"/>
    </source>
</evidence>
<dbReference type="InterPro" id="IPR002060">
    <property type="entry name" value="Squ/phyt_synthse"/>
</dbReference>
<dbReference type="PANTHER" id="PTHR11626">
    <property type="entry name" value="FARNESYL-DIPHOSPHATE FARNESYLTRANSFERASE"/>
    <property type="match status" value="1"/>
</dbReference>
<gene>
    <name evidence="12" type="ORF">PPROV_000459100</name>
</gene>
<keyword evidence="13" id="KW-1185">Reference proteome</keyword>
<accession>A0A830HFK0</accession>
<comment type="catalytic activity">
    <reaction evidence="11">
        <text>2 (2E,6E)-farnesyl diphosphate + NADH + H(+) = squalene + 2 diphosphate + NAD(+)</text>
        <dbReference type="Rhea" id="RHEA:32299"/>
        <dbReference type="ChEBI" id="CHEBI:15378"/>
        <dbReference type="ChEBI" id="CHEBI:15440"/>
        <dbReference type="ChEBI" id="CHEBI:33019"/>
        <dbReference type="ChEBI" id="CHEBI:57540"/>
        <dbReference type="ChEBI" id="CHEBI:57945"/>
        <dbReference type="ChEBI" id="CHEBI:175763"/>
        <dbReference type="EC" id="2.5.1.21"/>
    </reaction>
</comment>
<name>A0A830HFK0_9CHLO</name>
<evidence type="ECO:0000313" key="13">
    <source>
        <dbReference type="Proteomes" id="UP000660262"/>
    </source>
</evidence>
<dbReference type="CDD" id="cd00683">
    <property type="entry name" value="Trans_IPPS_HH"/>
    <property type="match status" value="1"/>
</dbReference>
<dbReference type="OrthoDB" id="431150at2759"/>
<dbReference type="InterPro" id="IPR019845">
    <property type="entry name" value="Squalene/phytoene_synthase_CS"/>
</dbReference>
<evidence type="ECO:0000256" key="10">
    <source>
        <dbReference type="ARBA" id="ARBA00023136"/>
    </source>
</evidence>
<dbReference type="AlphaFoldDB" id="A0A830HFK0"/>
<evidence type="ECO:0000256" key="7">
    <source>
        <dbReference type="ARBA" id="ARBA00022692"/>
    </source>
</evidence>
<dbReference type="PROSITE" id="PS01044">
    <property type="entry name" value="SQUALEN_PHYTOEN_SYN_1"/>
    <property type="match status" value="1"/>
</dbReference>
<keyword evidence="9" id="KW-0443">Lipid metabolism</keyword>
<dbReference type="GO" id="GO:0045338">
    <property type="term" value="P:farnesyl diphosphate metabolic process"/>
    <property type="evidence" value="ECO:0007669"/>
    <property type="project" value="InterPro"/>
</dbReference>
<evidence type="ECO:0000313" key="12">
    <source>
        <dbReference type="EMBL" id="GHP05844.1"/>
    </source>
</evidence>
<dbReference type="InterPro" id="IPR008949">
    <property type="entry name" value="Isoprenoid_synthase_dom_sf"/>
</dbReference>
<dbReference type="GO" id="GO:0051996">
    <property type="term" value="F:squalene synthase [NAD(P)H] activity"/>
    <property type="evidence" value="ECO:0007669"/>
    <property type="project" value="UniProtKB-UniRule"/>
</dbReference>
<comment type="caution">
    <text evidence="12">The sequence shown here is derived from an EMBL/GenBank/DDBJ whole genome shotgun (WGS) entry which is preliminary data.</text>
</comment>
<dbReference type="FunFam" id="1.10.600.10:FF:000003">
    <property type="entry name" value="Farnesyl-diphosphate farnesyltransferase 1"/>
    <property type="match status" value="1"/>
</dbReference>
<proteinExistence type="inferred from homology"/>
<keyword evidence="8 11" id="KW-1133">Transmembrane helix</keyword>
<comment type="catalytic activity">
    <reaction evidence="11">
        <text>2 (2E,6E)-farnesyl diphosphate + NADPH + H(+) = squalene + 2 diphosphate + NADP(+)</text>
        <dbReference type="Rhea" id="RHEA:32295"/>
        <dbReference type="ChEBI" id="CHEBI:15378"/>
        <dbReference type="ChEBI" id="CHEBI:15440"/>
        <dbReference type="ChEBI" id="CHEBI:33019"/>
        <dbReference type="ChEBI" id="CHEBI:57783"/>
        <dbReference type="ChEBI" id="CHEBI:58349"/>
        <dbReference type="ChEBI" id="CHEBI:175763"/>
        <dbReference type="EC" id="2.5.1.21"/>
    </reaction>
</comment>